<dbReference type="PANTHER" id="PTHR45138:SF9">
    <property type="entry name" value="DIGUANYLATE CYCLASE DGCM-RELATED"/>
    <property type="match status" value="1"/>
</dbReference>
<dbReference type="InterPro" id="IPR029016">
    <property type="entry name" value="GAF-like_dom_sf"/>
</dbReference>
<reference evidence="5" key="1">
    <citation type="journal article" date="2019" name="Int. J. Syst. Evol. Microbiol.">
        <title>The Global Catalogue of Microorganisms (GCM) 10K type strain sequencing project: providing services to taxonomists for standard genome sequencing and annotation.</title>
        <authorList>
            <consortium name="The Broad Institute Genomics Platform"/>
            <consortium name="The Broad Institute Genome Sequencing Center for Infectious Disease"/>
            <person name="Wu L."/>
            <person name="Ma J."/>
        </authorList>
    </citation>
    <scope>NUCLEOTIDE SEQUENCE [LARGE SCALE GENOMIC DNA]</scope>
    <source>
        <strain evidence="5">CGMCC 1.10992</strain>
    </source>
</reference>
<dbReference type="SMART" id="SM00065">
    <property type="entry name" value="GAF"/>
    <property type="match status" value="1"/>
</dbReference>
<comment type="caution">
    <text evidence="4">The sequence shown here is derived from an EMBL/GenBank/DDBJ whole genome shotgun (WGS) entry which is preliminary data.</text>
</comment>
<keyword evidence="5" id="KW-1185">Reference proteome</keyword>
<dbReference type="SMART" id="SM00267">
    <property type="entry name" value="GGDEF"/>
    <property type="match status" value="1"/>
</dbReference>
<feature type="domain" description="GGDEF" evidence="3">
    <location>
        <begin position="268"/>
        <end position="403"/>
    </location>
</feature>
<keyword evidence="4" id="KW-0548">Nucleotidyltransferase</keyword>
<dbReference type="RefSeq" id="WP_345341496.1">
    <property type="nucleotide sequence ID" value="NZ_BAABLI010000028.1"/>
</dbReference>
<dbReference type="Pfam" id="PF00990">
    <property type="entry name" value="GGDEF"/>
    <property type="match status" value="1"/>
</dbReference>
<sequence length="404" mass="45505">MDLTRYLSAIQQLKLGDFTLTLPEREEGDPLNEFDQELLGLANWLERRFDEFGKLQAITEDISRGNLLGDVLDRIFDSFHSLIPYDRIGCALIDEDTQKVTAQWAKTNYPERVKICHGYSANLAGSSLENILKSKQPRIINDLKEHLKKHPKSSSTRLILAEGVLSSLTCPLIVEGKPIGFIFFSSKQVNTYKDVHQTIFLSIARQISVLIEKGRLYQHICDLNDQLVDAMQQLKDQSCRDALTGIFHRGAVMEFLQQRLSAAKRQKHPVSVVMADLDHFKQINDTYGHPAGDKVLKTVANEIQQQLRGCDSIGRYGGEEFLIVLDDTDAKTAQFVAERLRQKIESIEVQIESGTIHATTSMGIATVDFSKTDKSEDALLNEADKALYNAKRSGRNRVILSIDI</sequence>
<name>A0ABW4XIV6_9GAMM</name>
<accession>A0ABW4XIV6</accession>
<dbReference type="EC" id="2.7.7.65" evidence="1"/>
<dbReference type="InterPro" id="IPR029787">
    <property type="entry name" value="Nucleotide_cyclase"/>
</dbReference>
<dbReference type="EMBL" id="JBHUHT010000009">
    <property type="protein sequence ID" value="MFD2095490.1"/>
    <property type="molecule type" value="Genomic_DNA"/>
</dbReference>
<keyword evidence="4" id="KW-0808">Transferase</keyword>
<dbReference type="InterPro" id="IPR000160">
    <property type="entry name" value="GGDEF_dom"/>
</dbReference>
<dbReference type="PANTHER" id="PTHR45138">
    <property type="entry name" value="REGULATORY COMPONENTS OF SENSORY TRANSDUCTION SYSTEM"/>
    <property type="match status" value="1"/>
</dbReference>
<evidence type="ECO:0000256" key="2">
    <source>
        <dbReference type="ARBA" id="ARBA00034247"/>
    </source>
</evidence>
<comment type="catalytic activity">
    <reaction evidence="2">
        <text>2 GTP = 3',3'-c-di-GMP + 2 diphosphate</text>
        <dbReference type="Rhea" id="RHEA:24898"/>
        <dbReference type="ChEBI" id="CHEBI:33019"/>
        <dbReference type="ChEBI" id="CHEBI:37565"/>
        <dbReference type="ChEBI" id="CHEBI:58805"/>
        <dbReference type="EC" id="2.7.7.65"/>
    </reaction>
</comment>
<dbReference type="Gene3D" id="3.30.70.270">
    <property type="match status" value="1"/>
</dbReference>
<dbReference type="Gene3D" id="3.30.450.40">
    <property type="match status" value="1"/>
</dbReference>
<dbReference type="GO" id="GO:0052621">
    <property type="term" value="F:diguanylate cyclase activity"/>
    <property type="evidence" value="ECO:0007669"/>
    <property type="project" value="UniProtKB-EC"/>
</dbReference>
<evidence type="ECO:0000313" key="4">
    <source>
        <dbReference type="EMBL" id="MFD2095490.1"/>
    </source>
</evidence>
<evidence type="ECO:0000259" key="3">
    <source>
        <dbReference type="PROSITE" id="PS50887"/>
    </source>
</evidence>
<dbReference type="SUPFAM" id="SSF55073">
    <property type="entry name" value="Nucleotide cyclase"/>
    <property type="match status" value="1"/>
</dbReference>
<dbReference type="SUPFAM" id="SSF55781">
    <property type="entry name" value="GAF domain-like"/>
    <property type="match status" value="1"/>
</dbReference>
<dbReference type="Proteomes" id="UP001597380">
    <property type="component" value="Unassembled WGS sequence"/>
</dbReference>
<organism evidence="4 5">
    <name type="scientific">Corallincola platygyrae</name>
    <dbReference type="NCBI Taxonomy" id="1193278"/>
    <lineage>
        <taxon>Bacteria</taxon>
        <taxon>Pseudomonadati</taxon>
        <taxon>Pseudomonadota</taxon>
        <taxon>Gammaproteobacteria</taxon>
        <taxon>Alteromonadales</taxon>
        <taxon>Psychromonadaceae</taxon>
        <taxon>Corallincola</taxon>
    </lineage>
</organism>
<proteinExistence type="predicted"/>
<dbReference type="NCBIfam" id="TIGR00254">
    <property type="entry name" value="GGDEF"/>
    <property type="match status" value="1"/>
</dbReference>
<evidence type="ECO:0000313" key="5">
    <source>
        <dbReference type="Proteomes" id="UP001597380"/>
    </source>
</evidence>
<dbReference type="InterPro" id="IPR003018">
    <property type="entry name" value="GAF"/>
</dbReference>
<protein>
    <recommendedName>
        <fullName evidence="1">diguanylate cyclase</fullName>
        <ecNumber evidence="1">2.7.7.65</ecNumber>
    </recommendedName>
</protein>
<evidence type="ECO:0000256" key="1">
    <source>
        <dbReference type="ARBA" id="ARBA00012528"/>
    </source>
</evidence>
<dbReference type="CDD" id="cd01949">
    <property type="entry name" value="GGDEF"/>
    <property type="match status" value="1"/>
</dbReference>
<dbReference type="Pfam" id="PF13185">
    <property type="entry name" value="GAF_2"/>
    <property type="match status" value="1"/>
</dbReference>
<dbReference type="InterPro" id="IPR043128">
    <property type="entry name" value="Rev_trsase/Diguanyl_cyclase"/>
</dbReference>
<dbReference type="InterPro" id="IPR050469">
    <property type="entry name" value="Diguanylate_Cyclase"/>
</dbReference>
<dbReference type="PROSITE" id="PS50887">
    <property type="entry name" value="GGDEF"/>
    <property type="match status" value="1"/>
</dbReference>
<gene>
    <name evidence="4" type="ORF">ACFSJ3_05785</name>
</gene>